<evidence type="ECO:0000256" key="7">
    <source>
        <dbReference type="ARBA" id="ARBA00023065"/>
    </source>
</evidence>
<keyword evidence="7" id="KW-0406">Ion transport</keyword>
<dbReference type="Pfam" id="PF23259">
    <property type="entry name" value="CHX17_C"/>
    <property type="match status" value="1"/>
</dbReference>
<feature type="transmembrane region" description="Helical" evidence="11">
    <location>
        <begin position="270"/>
        <end position="291"/>
    </location>
</feature>
<keyword evidence="2" id="KW-0813">Transport</keyword>
<evidence type="ECO:0000256" key="2">
    <source>
        <dbReference type="ARBA" id="ARBA00022448"/>
    </source>
</evidence>
<gene>
    <name evidence="15" type="ORF">LTRI10_LOCUS22088</name>
</gene>
<feature type="transmembrane region" description="Helical" evidence="11">
    <location>
        <begin position="359"/>
        <end position="379"/>
    </location>
</feature>
<feature type="transmembrane region" description="Helical" evidence="11">
    <location>
        <begin position="202"/>
        <end position="221"/>
    </location>
</feature>
<feature type="domain" description="Cation/H(+) antiporter C-terminal" evidence="14">
    <location>
        <begin position="682"/>
        <end position="853"/>
    </location>
</feature>
<feature type="transmembrane region" description="Helical" evidence="11">
    <location>
        <begin position="161"/>
        <end position="182"/>
    </location>
</feature>
<feature type="transmembrane region" description="Helical" evidence="11">
    <location>
        <begin position="449"/>
        <end position="469"/>
    </location>
</feature>
<dbReference type="GO" id="GO:0006885">
    <property type="term" value="P:regulation of pH"/>
    <property type="evidence" value="ECO:0007669"/>
    <property type="project" value="TreeGrafter"/>
</dbReference>
<keyword evidence="8 11" id="KW-0472">Membrane</keyword>
<dbReference type="InterPro" id="IPR057290">
    <property type="entry name" value="CHX17_C"/>
</dbReference>
<evidence type="ECO:0000256" key="8">
    <source>
        <dbReference type="ARBA" id="ARBA00023136"/>
    </source>
</evidence>
<dbReference type="InterPro" id="IPR050794">
    <property type="entry name" value="CPA2_transporter"/>
</dbReference>
<evidence type="ECO:0000259" key="13">
    <source>
        <dbReference type="Pfam" id="PF23256"/>
    </source>
</evidence>
<organism evidence="15 16">
    <name type="scientific">Linum trigynum</name>
    <dbReference type="NCBI Taxonomy" id="586398"/>
    <lineage>
        <taxon>Eukaryota</taxon>
        <taxon>Viridiplantae</taxon>
        <taxon>Streptophyta</taxon>
        <taxon>Embryophyta</taxon>
        <taxon>Tracheophyta</taxon>
        <taxon>Spermatophyta</taxon>
        <taxon>Magnoliopsida</taxon>
        <taxon>eudicotyledons</taxon>
        <taxon>Gunneridae</taxon>
        <taxon>Pentapetalae</taxon>
        <taxon>rosids</taxon>
        <taxon>fabids</taxon>
        <taxon>Malpighiales</taxon>
        <taxon>Linaceae</taxon>
        <taxon>Linum</taxon>
    </lineage>
</organism>
<evidence type="ECO:0000256" key="3">
    <source>
        <dbReference type="ARBA" id="ARBA00022538"/>
    </source>
</evidence>
<evidence type="ECO:0000256" key="5">
    <source>
        <dbReference type="ARBA" id="ARBA00022958"/>
    </source>
</evidence>
<keyword evidence="4 11" id="KW-0812">Transmembrane</keyword>
<feature type="transmembrane region" description="Helical" evidence="11">
    <location>
        <begin position="62"/>
        <end position="87"/>
    </location>
</feature>
<dbReference type="Pfam" id="PF23256">
    <property type="entry name" value="CHX17_2nd"/>
    <property type="match status" value="1"/>
</dbReference>
<accession>A0AAV2E3Y4</accession>
<protein>
    <recommendedName>
        <fullName evidence="17">Cation/H+ exchanger domain-containing protein</fullName>
    </recommendedName>
</protein>
<evidence type="ECO:0000313" key="15">
    <source>
        <dbReference type="EMBL" id="CAL1380658.1"/>
    </source>
</evidence>
<name>A0AAV2E3Y4_9ROSI</name>
<dbReference type="InterPro" id="IPR057291">
    <property type="entry name" value="CHX17_2nd"/>
</dbReference>
<feature type="transmembrane region" description="Helical" evidence="11">
    <location>
        <begin position="241"/>
        <end position="264"/>
    </location>
</feature>
<feature type="region of interest" description="Disordered" evidence="10">
    <location>
        <begin position="900"/>
        <end position="919"/>
    </location>
</feature>
<keyword evidence="6 11" id="KW-1133">Transmembrane helix</keyword>
<evidence type="ECO:0000313" key="16">
    <source>
        <dbReference type="Proteomes" id="UP001497516"/>
    </source>
</evidence>
<feature type="transmembrane region" description="Helical" evidence="11">
    <location>
        <begin position="385"/>
        <end position="407"/>
    </location>
</feature>
<evidence type="ECO:0000259" key="14">
    <source>
        <dbReference type="Pfam" id="PF23259"/>
    </source>
</evidence>
<dbReference type="GO" id="GO:0016020">
    <property type="term" value="C:membrane"/>
    <property type="evidence" value="ECO:0007669"/>
    <property type="project" value="UniProtKB-SubCell"/>
</dbReference>
<dbReference type="InterPro" id="IPR006153">
    <property type="entry name" value="Cation/H_exchanger_TM"/>
</dbReference>
<evidence type="ECO:0000256" key="6">
    <source>
        <dbReference type="ARBA" id="ARBA00022989"/>
    </source>
</evidence>
<dbReference type="EMBL" id="OZ034817">
    <property type="protein sequence ID" value="CAL1380658.1"/>
    <property type="molecule type" value="Genomic_DNA"/>
</dbReference>
<feature type="transmembrane region" description="Helical" evidence="11">
    <location>
        <begin position="419"/>
        <end position="437"/>
    </location>
</feature>
<evidence type="ECO:0000259" key="12">
    <source>
        <dbReference type="Pfam" id="PF00999"/>
    </source>
</evidence>
<keyword evidence="16" id="KW-1185">Reference proteome</keyword>
<keyword evidence="5" id="KW-0630">Potassium</keyword>
<dbReference type="PANTHER" id="PTHR32468">
    <property type="entry name" value="CATION/H + ANTIPORTER"/>
    <property type="match status" value="1"/>
</dbReference>
<sequence length="919" mass="101674">MANISGHPQRSKIMKGLPGVSIEGMAGGVINICDMESVPINFYNNSVFWKLAKPKNPNDPSFVYYVPYFFIQLALILFVIHILSIILKPLRLPRFSVELLAGILVGHSCLALIEPWYTIYIVPISSIKVLDTLGHLSLIYYVFLVGLDIDLSAIKVVGRRAVYTGLTGMVLPLLVGFIQFFLMAADPAHPNFFSQEFWENLAPVRLTGAIFWGVALTVTSFPDLARILSDIKLLHTDIGRLALSSAIVSELTSWILLVVALTLTNGTLNPMFLLPTLTFVLVQWFLVRPTVTWVLRYADEADNTLLLNFTVFSGIMTSSIVTDACGANSMIGAFVFGLIIPSGEVAMKLMEKLEDYVKGVLIPAFFMVNGVRTSVPILLDPDFGTPVYVILPLIATAWSSKIVSTFIFSKLAGMGAREAFTLGVLMNTKGVLALIVINTGRNIQGFNQPMFAVLILSMLVMSLTVTPLAKAANKSSRRSNKFQLRTVESNKLESELRILTCIHSTRNLSGMINLLESSNASKQYPICVFALHLVQLTERRATAMLIVHDNNNSNNSTSHRMFDGSGGQNLSRREEESKHIIAAFESLENRGASVSAHSLTVVSPYTTMHEDISCLGEDKRVMLVLVPFHMQADVYGRLQEENLNWRTVNRNLMAIATCSVGILVDRGLGAKDKAAVQPQYSSFAVIFVGGPDDREALAFGWRMAKSPNVNLTVLRLLHVDDDRTDDDVNEKLEGPTEEEDEEGGADATTRQNKGEERELDDEYVNEFRFRTMHDENINYMEKQVTTGEEVITTIGRLVPSCDLYILGQSKNTTSSIMLGLSEWIECEELGVLGDTLLASEFAEHSSLLVIKQHYVPGMPRRIHHHNNNNSYDNGNSRVLPGYANSSNVYNSASNVAASQTSMSWQSSKPKTPYSSSQVR</sequence>
<comment type="subcellular location">
    <subcellularLocation>
        <location evidence="1">Membrane</location>
        <topology evidence="1">Multi-pass membrane protein</topology>
    </subcellularLocation>
</comment>
<keyword evidence="3" id="KW-0633">Potassium transport</keyword>
<feature type="compositionally biased region" description="Acidic residues" evidence="10">
    <location>
        <begin position="735"/>
        <end position="744"/>
    </location>
</feature>
<evidence type="ECO:0008006" key="17">
    <source>
        <dbReference type="Google" id="ProtNLM"/>
    </source>
</evidence>
<evidence type="ECO:0000256" key="11">
    <source>
        <dbReference type="SAM" id="Phobius"/>
    </source>
</evidence>
<dbReference type="GO" id="GO:0012505">
    <property type="term" value="C:endomembrane system"/>
    <property type="evidence" value="ECO:0007669"/>
    <property type="project" value="TreeGrafter"/>
</dbReference>
<evidence type="ECO:0000256" key="1">
    <source>
        <dbReference type="ARBA" id="ARBA00004141"/>
    </source>
</evidence>
<evidence type="ECO:0000256" key="10">
    <source>
        <dbReference type="SAM" id="MobiDB-lite"/>
    </source>
</evidence>
<dbReference type="GO" id="GO:1902600">
    <property type="term" value="P:proton transmembrane transport"/>
    <property type="evidence" value="ECO:0007669"/>
    <property type="project" value="InterPro"/>
</dbReference>
<feature type="transmembrane region" description="Helical" evidence="11">
    <location>
        <begin position="132"/>
        <end position="149"/>
    </location>
</feature>
<reference evidence="15 16" key="1">
    <citation type="submission" date="2024-04" db="EMBL/GenBank/DDBJ databases">
        <authorList>
            <person name="Fracassetti M."/>
        </authorList>
    </citation>
    <scope>NUCLEOTIDE SEQUENCE [LARGE SCALE GENOMIC DNA]</scope>
</reference>
<dbReference type="Gene3D" id="1.20.1530.20">
    <property type="match status" value="1"/>
</dbReference>
<dbReference type="GO" id="GO:0006813">
    <property type="term" value="P:potassium ion transport"/>
    <property type="evidence" value="ECO:0007669"/>
    <property type="project" value="UniProtKB-KW"/>
</dbReference>
<proteinExistence type="inferred from homology"/>
<feature type="transmembrane region" description="Helical" evidence="11">
    <location>
        <begin position="99"/>
        <end position="120"/>
    </location>
</feature>
<dbReference type="AlphaFoldDB" id="A0AAV2E3Y4"/>
<dbReference type="GO" id="GO:0015297">
    <property type="term" value="F:antiporter activity"/>
    <property type="evidence" value="ECO:0007669"/>
    <property type="project" value="InterPro"/>
</dbReference>
<comment type="similarity">
    <text evidence="9">Belongs to the monovalent cation:proton antiporter 2 (CPA2) transporter (TC 2.A.37) family. CHX (TC 2.A.37.4) subfamily.</text>
</comment>
<feature type="domain" description="Cation/H(+) antiporter central" evidence="13">
    <location>
        <begin position="527"/>
        <end position="672"/>
    </location>
</feature>
<evidence type="ECO:0000256" key="4">
    <source>
        <dbReference type="ARBA" id="ARBA00022692"/>
    </source>
</evidence>
<feature type="domain" description="Cation/H+ exchanger transmembrane" evidence="12">
    <location>
        <begin position="80"/>
        <end position="470"/>
    </location>
</feature>
<feature type="transmembrane region" description="Helical" evidence="11">
    <location>
        <begin position="327"/>
        <end position="347"/>
    </location>
</feature>
<dbReference type="InterPro" id="IPR038770">
    <property type="entry name" value="Na+/solute_symporter_sf"/>
</dbReference>
<feature type="region of interest" description="Disordered" evidence="10">
    <location>
        <begin position="725"/>
        <end position="758"/>
    </location>
</feature>
<dbReference type="Pfam" id="PF00999">
    <property type="entry name" value="Na_H_Exchanger"/>
    <property type="match status" value="1"/>
</dbReference>
<dbReference type="Proteomes" id="UP001497516">
    <property type="component" value="Chromosome 4"/>
</dbReference>
<evidence type="ECO:0000256" key="9">
    <source>
        <dbReference type="ARBA" id="ARBA00038341"/>
    </source>
</evidence>
<dbReference type="PANTHER" id="PTHR32468:SF74">
    <property type="entry name" value="CATION_H(+) ANTIPORTER 21-RELATED"/>
    <property type="match status" value="1"/>
</dbReference>